<dbReference type="Proteomes" id="UP000032142">
    <property type="component" value="Unassembled WGS sequence"/>
</dbReference>
<gene>
    <name evidence="2" type="ORF">F383_28333</name>
    <name evidence="1" type="ORF">F383_36573</name>
</gene>
<evidence type="ECO:0000313" key="1">
    <source>
        <dbReference type="EMBL" id="KHF97466.1"/>
    </source>
</evidence>
<keyword evidence="3" id="KW-1185">Reference proteome</keyword>
<accession>A0A0B0MAV0</accession>
<reference evidence="3" key="2">
    <citation type="submission" date="2014-09" db="EMBL/GenBank/DDBJ databases">
        <authorList>
            <person name="Mudge J."/>
            <person name="Ramaraj T."/>
            <person name="Lindquist I.E."/>
            <person name="Bharti A.K."/>
            <person name="Sundararajan A."/>
            <person name="Cameron C.T."/>
            <person name="Woodward J.E."/>
            <person name="May G.D."/>
            <person name="Brubaker C."/>
            <person name="Broadhvest J."/>
            <person name="Wilkins T.A."/>
        </authorList>
    </citation>
    <scope>NUCLEOTIDE SEQUENCE</scope>
    <source>
        <strain evidence="3">cv. AKA8401</strain>
    </source>
</reference>
<sequence>MATYVAPCVQDFMSIRHYYSKWFIGYDKDENEYEVITRWYKYVLKAYDY</sequence>
<organism evidence="1 3">
    <name type="scientific">Gossypium arboreum</name>
    <name type="common">Tree cotton</name>
    <name type="synonym">Gossypium nanking</name>
    <dbReference type="NCBI Taxonomy" id="29729"/>
    <lineage>
        <taxon>Eukaryota</taxon>
        <taxon>Viridiplantae</taxon>
        <taxon>Streptophyta</taxon>
        <taxon>Embryophyta</taxon>
        <taxon>Tracheophyta</taxon>
        <taxon>Spermatophyta</taxon>
        <taxon>Magnoliopsida</taxon>
        <taxon>eudicotyledons</taxon>
        <taxon>Gunneridae</taxon>
        <taxon>Pentapetalae</taxon>
        <taxon>rosids</taxon>
        <taxon>malvids</taxon>
        <taxon>Malvales</taxon>
        <taxon>Malvaceae</taxon>
        <taxon>Malvoideae</taxon>
        <taxon>Gossypium</taxon>
    </lineage>
</organism>
<evidence type="ECO:0000313" key="2">
    <source>
        <dbReference type="EMBL" id="KHG22068.1"/>
    </source>
</evidence>
<dbReference type="EMBL" id="KN420519">
    <property type="protein sequence ID" value="KHG22068.1"/>
    <property type="molecule type" value="Genomic_DNA"/>
</dbReference>
<proteinExistence type="predicted"/>
<dbReference type="AlphaFoldDB" id="A0A0B0MAV0"/>
<protein>
    <submittedName>
        <fullName evidence="1">Uncharacterized protein</fullName>
    </submittedName>
</protein>
<name>A0A0B0MAV0_GOSAR</name>
<dbReference type="EMBL" id="JRRC01007947">
    <property type="protein sequence ID" value="KHF97466.1"/>
    <property type="molecule type" value="Genomic_DNA"/>
</dbReference>
<reference evidence="1" key="1">
    <citation type="submission" date="2014-09" db="EMBL/GenBank/DDBJ databases">
        <title>G. arboreum L. cv. AKA8401 A2 genome assembly version 1.0.</title>
        <authorList>
            <person name="Mudge J."/>
            <person name="Ramaraj T."/>
            <person name="Lindquist I.E."/>
            <person name="Bharti A.K."/>
            <person name="Sundararajan A."/>
            <person name="Cameron C.T."/>
            <person name="Woodward J.E."/>
            <person name="May G.D."/>
            <person name="Brubaker C."/>
            <person name="Broadhvest J."/>
            <person name="Wilkins T.A."/>
        </authorList>
    </citation>
    <scope>NUCLEOTIDE SEQUENCE</scope>
</reference>
<evidence type="ECO:0000313" key="3">
    <source>
        <dbReference type="Proteomes" id="UP000032142"/>
    </source>
</evidence>